<dbReference type="Proteomes" id="UP000616201">
    <property type="component" value="Unassembled WGS sequence"/>
</dbReference>
<name>A0A928YSV1_9SPHI</name>
<organism evidence="1 2">
    <name type="scientific">Sphingobacterium hungaricum</name>
    <dbReference type="NCBI Taxonomy" id="2082723"/>
    <lineage>
        <taxon>Bacteria</taxon>
        <taxon>Pseudomonadati</taxon>
        <taxon>Bacteroidota</taxon>
        <taxon>Sphingobacteriia</taxon>
        <taxon>Sphingobacteriales</taxon>
        <taxon>Sphingobacteriaceae</taxon>
        <taxon>Sphingobacterium</taxon>
    </lineage>
</organism>
<dbReference type="RefSeq" id="WP_196936119.1">
    <property type="nucleotide sequence ID" value="NZ_MU158698.1"/>
</dbReference>
<keyword evidence="2" id="KW-1185">Reference proteome</keyword>
<gene>
    <name evidence="1" type="ORF">C4F49_13145</name>
</gene>
<sequence>MTKYTINKAFQRKFPAIIWKIEVDNQQKYIAVETREPDSTDVFISVIAFNGNPILLDYPLLEKDWTLDSIQSTYLIFKKIGENTPTKEGLLILDFVTKQEILRSYEYSLLDVYTSVLKVKHRLFASGMDEYIQLESGQKIQQAAVPQLTRPTNNIAYPYAIEFQKPAVLDKIDYDGSLWMSKLDDLYLWCFHQKQHKGYNLKLCISDLNQILVSEVILEDLEKQIPQPYFQVGNQIFLMSYNKQEIVSYLV</sequence>
<comment type="caution">
    <text evidence="1">The sequence shown here is derived from an EMBL/GenBank/DDBJ whole genome shotgun (WGS) entry which is preliminary data.</text>
</comment>
<proteinExistence type="predicted"/>
<evidence type="ECO:0008006" key="3">
    <source>
        <dbReference type="Google" id="ProtNLM"/>
    </source>
</evidence>
<dbReference type="EMBL" id="PRDK01000007">
    <property type="protein sequence ID" value="MBE8714628.1"/>
    <property type="molecule type" value="Genomic_DNA"/>
</dbReference>
<protein>
    <recommendedName>
        <fullName evidence="3">DUF4905 domain-containing protein</fullName>
    </recommendedName>
</protein>
<accession>A0A928YSV1</accession>
<evidence type="ECO:0000313" key="2">
    <source>
        <dbReference type="Proteomes" id="UP000616201"/>
    </source>
</evidence>
<dbReference type="AlphaFoldDB" id="A0A928YSV1"/>
<evidence type="ECO:0000313" key="1">
    <source>
        <dbReference type="EMBL" id="MBE8714628.1"/>
    </source>
</evidence>
<reference evidence="1" key="1">
    <citation type="submission" date="2018-02" db="EMBL/GenBank/DDBJ databases">
        <authorList>
            <person name="Vasarhelyi B.M."/>
            <person name="Deshmukh S."/>
            <person name="Balint B."/>
            <person name="Kukolya J."/>
        </authorList>
    </citation>
    <scope>NUCLEOTIDE SEQUENCE</scope>
    <source>
        <strain evidence="1">KB22</strain>
    </source>
</reference>